<keyword evidence="14" id="KW-0576">Peroxisome</keyword>
<dbReference type="InterPro" id="IPR002110">
    <property type="entry name" value="Ankyrin_rpt"/>
</dbReference>
<gene>
    <name evidence="17" type="ORF">EUX98_g565</name>
</gene>
<evidence type="ECO:0000256" key="15">
    <source>
        <dbReference type="PROSITE-ProRule" id="PRU00023"/>
    </source>
</evidence>
<proteinExistence type="inferred from homology"/>
<dbReference type="GO" id="GO:0008270">
    <property type="term" value="F:zinc ion binding"/>
    <property type="evidence" value="ECO:0007669"/>
    <property type="project" value="UniProtKB-KW"/>
</dbReference>
<dbReference type="Pfam" id="PF04757">
    <property type="entry name" value="Pex2_Pex12"/>
    <property type="match status" value="1"/>
</dbReference>
<dbReference type="AlphaFoldDB" id="A0A4S4N6T9"/>
<keyword evidence="5" id="KW-0812">Transmembrane</keyword>
<keyword evidence="10" id="KW-0653">Protein transport</keyword>
<protein>
    <recommendedName>
        <fullName evidence="16">SPX domain-containing protein</fullName>
    </recommendedName>
</protein>
<organism evidence="17 18">
    <name type="scientific">Antrodiella citrinella</name>
    <dbReference type="NCBI Taxonomy" id="2447956"/>
    <lineage>
        <taxon>Eukaryota</taxon>
        <taxon>Fungi</taxon>
        <taxon>Dikarya</taxon>
        <taxon>Basidiomycota</taxon>
        <taxon>Agaricomycotina</taxon>
        <taxon>Agaricomycetes</taxon>
        <taxon>Polyporales</taxon>
        <taxon>Steccherinaceae</taxon>
        <taxon>Antrodiella</taxon>
    </lineage>
</organism>
<name>A0A4S4N6T9_9APHY</name>
<dbReference type="OrthoDB" id="1577640at2759"/>
<comment type="similarity">
    <text evidence="3">Belongs to the pex2/pex10/pex12 family.</text>
</comment>
<dbReference type="Pfam" id="PF03105">
    <property type="entry name" value="SPX"/>
    <property type="match status" value="2"/>
</dbReference>
<comment type="subcellular location">
    <subcellularLocation>
        <location evidence="1">Peroxisome membrane</location>
        <topology evidence="1">Multi-pass membrane protein</topology>
    </subcellularLocation>
</comment>
<feature type="repeat" description="ANK" evidence="15">
    <location>
        <begin position="837"/>
        <end position="869"/>
    </location>
</feature>
<evidence type="ECO:0000256" key="6">
    <source>
        <dbReference type="ARBA" id="ARBA00022723"/>
    </source>
</evidence>
<keyword evidence="11" id="KW-1133">Transmembrane helix</keyword>
<keyword evidence="18" id="KW-1185">Reference proteome</keyword>
<keyword evidence="7" id="KW-0677">Repeat</keyword>
<evidence type="ECO:0000256" key="11">
    <source>
        <dbReference type="ARBA" id="ARBA00022989"/>
    </source>
</evidence>
<dbReference type="GO" id="GO:0016562">
    <property type="term" value="P:protein import into peroxisome matrix, receptor recycling"/>
    <property type="evidence" value="ECO:0007669"/>
    <property type="project" value="UniProtKB-ARBA"/>
</dbReference>
<keyword evidence="6" id="KW-0479">Metal-binding</keyword>
<dbReference type="Proteomes" id="UP000308730">
    <property type="component" value="Unassembled WGS sequence"/>
</dbReference>
<sequence length="993" mass="110056">MVLSALHGSDTGGKESYVPKTTFATPPSLVILCDLSAYVTGNPESTVSSYLLLGTQALTAVAALSANSGSPTSLAIFDSGLVDLRLPLVRPSAPIFFVKIEEGREPPPQRTESVAFLASRFFEWVGVIYAVQGEGFNEEAPQNVPPEDTVRTCKLQLKRPQGDGEEVALHWRELAGSVFRVHYMEFFNDVGGDALKPTLFELVAQEQLRDLLQPALKYVLSVFAQRHPRYLLRLVNRHEEFYGILMFFVERHYLKTYNASFAENFYGLKRRRRPLFATERAAAAVGGIPIQEKLRSREITRSLMFLVGLPYLRAKAHDYFEDLGGGLDPEMANAGNERHVLALTDQFGKEILTEQVPGWSQYYLDYKHLKKIISSLTSHRPAAEAAALAIGVPRDQLHPESVDGDLQEQPFGPNDGPPILASLGQDDERGAGFQAHKTAFFFKLERELEKINAFYLEKEAELKLRLETLLSKRRAAAMHVLPDTLDDNATRDHVEWSAVEEGFRLLERDLGKLQQFVEINATGFRKILKKWDKRSKSSTKELYLARQLIAELSDTVATCLLDLTDLSVGLKYEGSAAEDPLNQRLNADRSAQMGPFRELESNLRKAVATSDIGSLRALVRFSDSLSQSDDARSHVTRILWKTVIDAPLELADLILTSSTGPFNYAFIDDINGRTCLHEASMVGVLRLVNLCLLNGVPVGTVDIYGRSALHYAAMHGHTNVCQRLIEVGLPPNEVDLDNCTPLIYATIRGSVDCVRVLLEEGNVSASDTAFNGDLMPLGLAARAGHLDVALLLLQHGAPSVYNTNGEYPIHLAAQEGHAEICRLLVNYEGCDTPDKYNDWTPIFHAARYGRSDCLRVLLDAGCRINRTDEVGNSPAYYAAWYGHRDCVALLINATTQLTVASQSPSQTSPMSDTQMSAGTDSDIDAIPSLSLPPPMMPYRVYGHNYLDKNSLVQVWLRDETWAISTYIAPTEIGYDPGFCGYCGAIQHSYTYIG</sequence>
<dbReference type="SUPFAM" id="SSF48403">
    <property type="entry name" value="Ankyrin repeat"/>
    <property type="match status" value="1"/>
</dbReference>
<keyword evidence="13" id="KW-0472">Membrane</keyword>
<feature type="repeat" description="ANK" evidence="15">
    <location>
        <begin position="704"/>
        <end position="736"/>
    </location>
</feature>
<dbReference type="InterPro" id="IPR004331">
    <property type="entry name" value="SPX_dom"/>
</dbReference>
<dbReference type="InterPro" id="IPR050776">
    <property type="entry name" value="Ank_Repeat/CDKN_Inhibitor"/>
</dbReference>
<dbReference type="CDD" id="cd14483">
    <property type="entry name" value="SPX_PHO81_NUC-2_like"/>
    <property type="match status" value="1"/>
</dbReference>
<evidence type="ECO:0000256" key="12">
    <source>
        <dbReference type="ARBA" id="ARBA00023043"/>
    </source>
</evidence>
<dbReference type="PANTHER" id="PTHR24201:SF16">
    <property type="entry name" value="ANKYRIN-1-LIKE-RELATED"/>
    <property type="match status" value="1"/>
</dbReference>
<evidence type="ECO:0000256" key="3">
    <source>
        <dbReference type="ARBA" id="ARBA00008704"/>
    </source>
</evidence>
<dbReference type="PROSITE" id="PS50088">
    <property type="entry name" value="ANK_REPEAT"/>
    <property type="match status" value="3"/>
</dbReference>
<reference evidence="17 18" key="1">
    <citation type="submission" date="2019-02" db="EMBL/GenBank/DDBJ databases">
        <title>Genome sequencing of the rare red list fungi Antrodiella citrinella (Flaviporus citrinellus).</title>
        <authorList>
            <person name="Buettner E."/>
            <person name="Kellner H."/>
        </authorList>
    </citation>
    <scope>NUCLEOTIDE SEQUENCE [LARGE SCALE GENOMIC DNA]</scope>
    <source>
        <strain evidence="17 18">DSM 108506</strain>
    </source>
</reference>
<evidence type="ECO:0000256" key="14">
    <source>
        <dbReference type="ARBA" id="ARBA00023140"/>
    </source>
</evidence>
<dbReference type="GO" id="GO:0016567">
    <property type="term" value="P:protein ubiquitination"/>
    <property type="evidence" value="ECO:0007669"/>
    <property type="project" value="UniProtKB-ARBA"/>
</dbReference>
<evidence type="ECO:0000256" key="10">
    <source>
        <dbReference type="ARBA" id="ARBA00022927"/>
    </source>
</evidence>
<evidence type="ECO:0000256" key="5">
    <source>
        <dbReference type="ARBA" id="ARBA00022692"/>
    </source>
</evidence>
<evidence type="ECO:0000313" key="17">
    <source>
        <dbReference type="EMBL" id="THH33671.1"/>
    </source>
</evidence>
<keyword evidence="9" id="KW-0862">Zinc</keyword>
<evidence type="ECO:0000259" key="16">
    <source>
        <dbReference type="PROSITE" id="PS51382"/>
    </source>
</evidence>
<accession>A0A4S4N6T9</accession>
<dbReference type="Pfam" id="PF12796">
    <property type="entry name" value="Ank_2"/>
    <property type="match status" value="2"/>
</dbReference>
<dbReference type="PROSITE" id="PS51382">
    <property type="entry name" value="SPX"/>
    <property type="match status" value="1"/>
</dbReference>
<evidence type="ECO:0000313" key="18">
    <source>
        <dbReference type="Proteomes" id="UP000308730"/>
    </source>
</evidence>
<dbReference type="InterPro" id="IPR036770">
    <property type="entry name" value="Ankyrin_rpt-contain_sf"/>
</dbReference>
<keyword evidence="12 15" id="KW-0040">ANK repeat</keyword>
<dbReference type="Gene3D" id="1.25.40.20">
    <property type="entry name" value="Ankyrin repeat-containing domain"/>
    <property type="match status" value="1"/>
</dbReference>
<evidence type="ECO:0000256" key="13">
    <source>
        <dbReference type="ARBA" id="ARBA00023136"/>
    </source>
</evidence>
<dbReference type="EMBL" id="SGPM01000004">
    <property type="protein sequence ID" value="THH33671.1"/>
    <property type="molecule type" value="Genomic_DNA"/>
</dbReference>
<dbReference type="SMART" id="SM00248">
    <property type="entry name" value="ANK"/>
    <property type="match status" value="7"/>
</dbReference>
<dbReference type="PROSITE" id="PS50297">
    <property type="entry name" value="ANK_REP_REGION"/>
    <property type="match status" value="3"/>
</dbReference>
<evidence type="ECO:0000256" key="7">
    <source>
        <dbReference type="ARBA" id="ARBA00022737"/>
    </source>
</evidence>
<evidence type="ECO:0000256" key="8">
    <source>
        <dbReference type="ARBA" id="ARBA00022771"/>
    </source>
</evidence>
<keyword evidence="8" id="KW-0863">Zinc-finger</keyword>
<comment type="caution">
    <text evidence="17">The sequence shown here is derived from an EMBL/GenBank/DDBJ whole genome shotgun (WGS) entry which is preliminary data.</text>
</comment>
<evidence type="ECO:0000256" key="1">
    <source>
        <dbReference type="ARBA" id="ARBA00004585"/>
    </source>
</evidence>
<comment type="pathway">
    <text evidence="2">Protein modification; protein ubiquitination.</text>
</comment>
<feature type="repeat" description="ANK" evidence="15">
    <location>
        <begin position="804"/>
        <end position="826"/>
    </location>
</feature>
<dbReference type="InterPro" id="IPR006845">
    <property type="entry name" value="Pex_N"/>
</dbReference>
<evidence type="ECO:0000256" key="9">
    <source>
        <dbReference type="ARBA" id="ARBA00022833"/>
    </source>
</evidence>
<feature type="domain" description="SPX" evidence="16">
    <location>
        <begin position="345"/>
        <end position="545"/>
    </location>
</feature>
<evidence type="ECO:0000256" key="4">
    <source>
        <dbReference type="ARBA" id="ARBA00022448"/>
    </source>
</evidence>
<dbReference type="GO" id="GO:0005634">
    <property type="term" value="C:nucleus"/>
    <property type="evidence" value="ECO:0007669"/>
    <property type="project" value="TreeGrafter"/>
</dbReference>
<keyword evidence="4" id="KW-0813">Transport</keyword>
<dbReference type="GO" id="GO:0005778">
    <property type="term" value="C:peroxisomal membrane"/>
    <property type="evidence" value="ECO:0007669"/>
    <property type="project" value="UniProtKB-SubCell"/>
</dbReference>
<dbReference type="PANTHER" id="PTHR24201">
    <property type="entry name" value="ANK_REP_REGION DOMAIN-CONTAINING PROTEIN"/>
    <property type="match status" value="1"/>
</dbReference>
<evidence type="ECO:0000256" key="2">
    <source>
        <dbReference type="ARBA" id="ARBA00004906"/>
    </source>
</evidence>